<evidence type="ECO:0000313" key="4">
    <source>
        <dbReference type="EMBL" id="KAJ5315048.1"/>
    </source>
</evidence>
<keyword evidence="5" id="KW-1185">Reference proteome</keyword>
<dbReference type="InterPro" id="IPR018839">
    <property type="entry name" value="Tscrpt-silencing_Clr2_C"/>
</dbReference>
<evidence type="ECO:0000259" key="3">
    <source>
        <dbReference type="Pfam" id="PF16761"/>
    </source>
</evidence>
<dbReference type="Pfam" id="PF10383">
    <property type="entry name" value="Clr2"/>
    <property type="match status" value="1"/>
</dbReference>
<dbReference type="PANTHER" id="PTHR38046">
    <property type="entry name" value="CRYPTIC LOCI REGULATOR 2"/>
    <property type="match status" value="1"/>
</dbReference>
<gene>
    <name evidence="4" type="ORF">N7476_005355</name>
</gene>
<dbReference type="EMBL" id="JAPZBO010000005">
    <property type="protein sequence ID" value="KAJ5315048.1"/>
    <property type="molecule type" value="Genomic_DNA"/>
</dbReference>
<protein>
    <submittedName>
        <fullName evidence="4">Uncharacterized protein</fullName>
    </submittedName>
</protein>
<dbReference type="GO" id="GO:0070824">
    <property type="term" value="C:SHREC complex"/>
    <property type="evidence" value="ECO:0007669"/>
    <property type="project" value="InterPro"/>
</dbReference>
<feature type="compositionally biased region" description="Acidic residues" evidence="1">
    <location>
        <begin position="611"/>
        <end position="620"/>
    </location>
</feature>
<sequence>MSSDEENENEVILPVPDSMSDGDETTWRLNDPQFQYRMIDDTRWRVALAQMWIEKTGAVETGKTYILEKLPEGYGLFDRPRGSNPTERDTFLFGHPSKFYFQSRIAFFPHFFWGLPPPKTIYELNPKYPSDEEGPDYWRIHIMDLKEKGKVDEDINHRLNMDWAVTHEQLADYFVSLTLQAAFVPRRGEVVLWTPDLDGTLEYNTPAKCIQIKDKDGKWQGMPEWRAGIVTQVPEEECNFMDIIQLTKKKNELITYSGFRVETLVDPLSDDKVYSHQYKYVPLKQIKPFGAYEQFLWPLPREKLHPSIEFALTTMASWSLLHYTKFKGDWPNAKIYCKGIWIGHELLAIKDAVRLKPPGLTAETMNDKSNTTKDEKVTDVMVIEQIWLSLEGCIADPKDPQYAKSYQPYIAGKVYTVDPTRLNRPIGFDRDELQRLTDNEVDDAFQYVGMQGYGPWYRIAGGRTCAVTKNMLLGRCYEPEAAYLHFGTFKGLGYDLHSMLSGRAFSAKADARTPEGVNWFWGDYRAETLGLATMNGVEVGPAAEQRENMPRWQAILRILNDCMRGGDLKLAFKDPRDDEIRGPGRPPKKHFVASKLVNTGLAGLGSKDETSVDEETEDSIEGLSGNVSEMDLPAGLLTASIPFREKDDAEVDDTE</sequence>
<dbReference type="InterPro" id="IPR031915">
    <property type="entry name" value="Clr2_N"/>
</dbReference>
<dbReference type="InterPro" id="IPR038986">
    <property type="entry name" value="Clr2"/>
</dbReference>
<dbReference type="PANTHER" id="PTHR38046:SF1">
    <property type="entry name" value="CRYPTIC LOCI REGULATOR 2"/>
    <property type="match status" value="1"/>
</dbReference>
<dbReference type="Proteomes" id="UP001147746">
    <property type="component" value="Unassembled WGS sequence"/>
</dbReference>
<comment type="caution">
    <text evidence="4">The sequence shown here is derived from an EMBL/GenBank/DDBJ whole genome shotgun (WGS) entry which is preliminary data.</text>
</comment>
<accession>A0A9W9U3Y4</accession>
<name>A0A9W9U3Y4_9EURO</name>
<dbReference type="Pfam" id="PF16761">
    <property type="entry name" value="Clr2_transil"/>
    <property type="match status" value="1"/>
</dbReference>
<organism evidence="4 5">
    <name type="scientific">Penicillium atrosanguineum</name>
    <dbReference type="NCBI Taxonomy" id="1132637"/>
    <lineage>
        <taxon>Eukaryota</taxon>
        <taxon>Fungi</taxon>
        <taxon>Dikarya</taxon>
        <taxon>Ascomycota</taxon>
        <taxon>Pezizomycotina</taxon>
        <taxon>Eurotiomycetes</taxon>
        <taxon>Eurotiomycetidae</taxon>
        <taxon>Eurotiales</taxon>
        <taxon>Aspergillaceae</taxon>
        <taxon>Penicillium</taxon>
    </lineage>
</organism>
<evidence type="ECO:0000259" key="2">
    <source>
        <dbReference type="Pfam" id="PF10383"/>
    </source>
</evidence>
<evidence type="ECO:0000256" key="1">
    <source>
        <dbReference type="SAM" id="MobiDB-lite"/>
    </source>
</evidence>
<reference evidence="4" key="2">
    <citation type="journal article" date="2023" name="IMA Fungus">
        <title>Comparative genomic study of the Penicillium genus elucidates a diverse pangenome and 15 lateral gene transfer events.</title>
        <authorList>
            <person name="Petersen C."/>
            <person name="Sorensen T."/>
            <person name="Nielsen M.R."/>
            <person name="Sondergaard T.E."/>
            <person name="Sorensen J.L."/>
            <person name="Fitzpatrick D.A."/>
            <person name="Frisvad J.C."/>
            <person name="Nielsen K.L."/>
        </authorList>
    </citation>
    <scope>NUCLEOTIDE SEQUENCE</scope>
    <source>
        <strain evidence="4">IBT 21472</strain>
    </source>
</reference>
<proteinExistence type="predicted"/>
<evidence type="ECO:0000313" key="5">
    <source>
        <dbReference type="Proteomes" id="UP001147746"/>
    </source>
</evidence>
<dbReference type="GO" id="GO:0031934">
    <property type="term" value="C:mating-type region heterochromatin"/>
    <property type="evidence" value="ECO:0007669"/>
    <property type="project" value="TreeGrafter"/>
</dbReference>
<feature type="domain" description="Cryptic loci regulator 2 C-terminal" evidence="2">
    <location>
        <begin position="336"/>
        <end position="478"/>
    </location>
</feature>
<dbReference type="GO" id="GO:0030466">
    <property type="term" value="P:silent mating-type cassette heterochromatin formation"/>
    <property type="evidence" value="ECO:0007669"/>
    <property type="project" value="TreeGrafter"/>
</dbReference>
<dbReference type="GO" id="GO:0033553">
    <property type="term" value="C:rDNA heterochromatin"/>
    <property type="evidence" value="ECO:0007669"/>
    <property type="project" value="TreeGrafter"/>
</dbReference>
<reference evidence="4" key="1">
    <citation type="submission" date="2022-12" db="EMBL/GenBank/DDBJ databases">
        <authorList>
            <person name="Petersen C."/>
        </authorList>
    </citation>
    <scope>NUCLEOTIDE SEQUENCE</scope>
    <source>
        <strain evidence="4">IBT 21472</strain>
    </source>
</reference>
<dbReference type="AlphaFoldDB" id="A0A9W9U3Y4"/>
<feature type="region of interest" description="Disordered" evidence="1">
    <location>
        <begin position="603"/>
        <end position="631"/>
    </location>
</feature>
<feature type="domain" description="Cryptic loci regulator 2 N-terminal" evidence="3">
    <location>
        <begin position="65"/>
        <end position="113"/>
    </location>
</feature>